<organism evidence="13 14">
    <name type="scientific">Patella caerulea</name>
    <name type="common">Rayed Mediterranean limpet</name>
    <dbReference type="NCBI Taxonomy" id="87958"/>
    <lineage>
        <taxon>Eukaryota</taxon>
        <taxon>Metazoa</taxon>
        <taxon>Spiralia</taxon>
        <taxon>Lophotrochozoa</taxon>
        <taxon>Mollusca</taxon>
        <taxon>Gastropoda</taxon>
        <taxon>Patellogastropoda</taxon>
        <taxon>Patelloidea</taxon>
        <taxon>Patellidae</taxon>
        <taxon>Patella</taxon>
    </lineage>
</organism>
<protein>
    <recommendedName>
        <fullName evidence="12">Cyclic nucleotide-binding domain-containing protein</fullName>
    </recommendedName>
</protein>
<keyword evidence="14" id="KW-1185">Reference proteome</keyword>
<dbReference type="Gene3D" id="1.20.120.350">
    <property type="entry name" value="Voltage-gated potassium channels. Chain C"/>
    <property type="match status" value="1"/>
</dbReference>
<keyword evidence="2" id="KW-0813">Transport</keyword>
<evidence type="ECO:0000256" key="8">
    <source>
        <dbReference type="ARBA" id="ARBA00023136"/>
    </source>
</evidence>
<comment type="caution">
    <text evidence="13">The sequence shown here is derived from an EMBL/GenBank/DDBJ whole genome shotgun (WGS) entry which is preliminary data.</text>
</comment>
<dbReference type="Pfam" id="PF00027">
    <property type="entry name" value="cNMP_binding"/>
    <property type="match status" value="1"/>
</dbReference>
<dbReference type="InterPro" id="IPR014710">
    <property type="entry name" value="RmlC-like_jellyroll"/>
</dbReference>
<evidence type="ECO:0000256" key="6">
    <source>
        <dbReference type="ARBA" id="ARBA00023053"/>
    </source>
</evidence>
<keyword evidence="5 11" id="KW-1133">Transmembrane helix</keyword>
<feature type="transmembrane region" description="Helical" evidence="11">
    <location>
        <begin position="46"/>
        <end position="69"/>
    </location>
</feature>
<feature type="transmembrane region" description="Helical" evidence="11">
    <location>
        <begin position="139"/>
        <end position="161"/>
    </location>
</feature>
<dbReference type="InterPro" id="IPR018490">
    <property type="entry name" value="cNMP-bd_dom_sf"/>
</dbReference>
<evidence type="ECO:0000256" key="1">
    <source>
        <dbReference type="ARBA" id="ARBA00004651"/>
    </source>
</evidence>
<feature type="transmembrane region" description="Helical" evidence="11">
    <location>
        <begin position="399"/>
        <end position="426"/>
    </location>
</feature>
<dbReference type="PANTHER" id="PTHR10110">
    <property type="entry name" value="SODIUM/HYDROGEN EXCHANGER"/>
    <property type="match status" value="1"/>
</dbReference>
<dbReference type="GO" id="GO:0098719">
    <property type="term" value="P:sodium ion import across plasma membrane"/>
    <property type="evidence" value="ECO:0007669"/>
    <property type="project" value="TreeGrafter"/>
</dbReference>
<dbReference type="GO" id="GO:0015386">
    <property type="term" value="F:potassium:proton antiporter activity"/>
    <property type="evidence" value="ECO:0007669"/>
    <property type="project" value="TreeGrafter"/>
</dbReference>
<feature type="transmembrane region" description="Helical" evidence="11">
    <location>
        <begin position="81"/>
        <end position="98"/>
    </location>
</feature>
<gene>
    <name evidence="13" type="ORF">SNE40_003329</name>
</gene>
<dbReference type="SMART" id="SM00100">
    <property type="entry name" value="cNMP"/>
    <property type="match status" value="1"/>
</dbReference>
<dbReference type="GO" id="GO:0015385">
    <property type="term" value="F:sodium:proton antiporter activity"/>
    <property type="evidence" value="ECO:0007669"/>
    <property type="project" value="InterPro"/>
</dbReference>
<feature type="transmembrane region" description="Helical" evidence="11">
    <location>
        <begin position="207"/>
        <end position="228"/>
    </location>
</feature>
<feature type="transmembrane region" description="Helical" evidence="11">
    <location>
        <begin position="682"/>
        <end position="706"/>
    </location>
</feature>
<evidence type="ECO:0000313" key="14">
    <source>
        <dbReference type="Proteomes" id="UP001347796"/>
    </source>
</evidence>
<evidence type="ECO:0000256" key="10">
    <source>
        <dbReference type="SAM" id="MobiDB-lite"/>
    </source>
</evidence>
<dbReference type="GO" id="GO:0005886">
    <property type="term" value="C:plasma membrane"/>
    <property type="evidence" value="ECO:0007669"/>
    <property type="project" value="UniProtKB-SubCell"/>
</dbReference>
<dbReference type="InterPro" id="IPR000595">
    <property type="entry name" value="cNMP-bd_dom"/>
</dbReference>
<evidence type="ECO:0000256" key="11">
    <source>
        <dbReference type="SAM" id="Phobius"/>
    </source>
</evidence>
<evidence type="ECO:0000313" key="13">
    <source>
        <dbReference type="EMBL" id="KAK6191718.1"/>
    </source>
</evidence>
<dbReference type="Gene3D" id="2.60.120.10">
    <property type="entry name" value="Jelly Rolls"/>
    <property type="match status" value="1"/>
</dbReference>
<accession>A0AAN8Q050</accession>
<dbReference type="EMBL" id="JAZGQO010000002">
    <property type="protein sequence ID" value="KAK6191718.1"/>
    <property type="molecule type" value="Genomic_DNA"/>
</dbReference>
<feature type="domain" description="Cyclic nucleotide-binding" evidence="12">
    <location>
        <begin position="886"/>
        <end position="969"/>
    </location>
</feature>
<feature type="transmembrane region" description="Helical" evidence="11">
    <location>
        <begin position="619"/>
        <end position="639"/>
    </location>
</feature>
<feature type="transmembrane region" description="Helical" evidence="11">
    <location>
        <begin position="110"/>
        <end position="133"/>
    </location>
</feature>
<feature type="transmembrane region" description="Helical" evidence="11">
    <location>
        <begin position="291"/>
        <end position="316"/>
    </location>
</feature>
<dbReference type="SUPFAM" id="SSF51206">
    <property type="entry name" value="cAMP-binding domain-like"/>
    <property type="match status" value="1"/>
</dbReference>
<evidence type="ECO:0000256" key="5">
    <source>
        <dbReference type="ARBA" id="ARBA00022989"/>
    </source>
</evidence>
<dbReference type="PROSITE" id="PS50042">
    <property type="entry name" value="CNMP_BINDING_3"/>
    <property type="match status" value="1"/>
</dbReference>
<keyword evidence="3" id="KW-1003">Cell membrane</keyword>
<keyword evidence="7" id="KW-0406">Ion transport</keyword>
<feature type="transmembrane region" description="Helical" evidence="11">
    <location>
        <begin position="365"/>
        <end position="387"/>
    </location>
</feature>
<dbReference type="InterPro" id="IPR006153">
    <property type="entry name" value="Cation/H_exchanger_TM"/>
</dbReference>
<dbReference type="Proteomes" id="UP001347796">
    <property type="component" value="Unassembled WGS sequence"/>
</dbReference>
<feature type="region of interest" description="Disordered" evidence="10">
    <location>
        <begin position="1093"/>
        <end position="1122"/>
    </location>
</feature>
<evidence type="ECO:0000259" key="12">
    <source>
        <dbReference type="PROSITE" id="PS50042"/>
    </source>
</evidence>
<name>A0AAN8Q050_PATCE</name>
<evidence type="ECO:0000256" key="3">
    <source>
        <dbReference type="ARBA" id="ARBA00022475"/>
    </source>
</evidence>
<dbReference type="Pfam" id="PF00999">
    <property type="entry name" value="Na_H_Exchanger"/>
    <property type="match status" value="1"/>
</dbReference>
<comment type="subcellular location">
    <subcellularLocation>
        <location evidence="1">Cell membrane</location>
        <topology evidence="1">Multi-pass membrane protein</topology>
    </subcellularLocation>
</comment>
<feature type="transmembrane region" description="Helical" evidence="11">
    <location>
        <begin position="173"/>
        <end position="195"/>
    </location>
</feature>
<dbReference type="InterPro" id="IPR018422">
    <property type="entry name" value="Cation/H_exchanger_CPA1"/>
</dbReference>
<reference evidence="13 14" key="1">
    <citation type="submission" date="2024-01" db="EMBL/GenBank/DDBJ databases">
        <title>The genome of the rayed Mediterranean limpet Patella caerulea (Linnaeus, 1758).</title>
        <authorList>
            <person name="Anh-Thu Weber A."/>
            <person name="Halstead-Nussloch G."/>
        </authorList>
    </citation>
    <scope>NUCLEOTIDE SEQUENCE [LARGE SCALE GENOMIC DNA]</scope>
    <source>
        <strain evidence="13">AATW-2023a</strain>
        <tissue evidence="13">Whole specimen</tissue>
    </source>
</reference>
<keyword evidence="6" id="KW-0915">Sodium</keyword>
<dbReference type="CDD" id="cd00038">
    <property type="entry name" value="CAP_ED"/>
    <property type="match status" value="1"/>
</dbReference>
<dbReference type="Gene3D" id="6.10.140.1330">
    <property type="match status" value="1"/>
</dbReference>
<evidence type="ECO:0000256" key="2">
    <source>
        <dbReference type="ARBA" id="ARBA00022448"/>
    </source>
</evidence>
<feature type="region of interest" description="Disordered" evidence="10">
    <location>
        <begin position="1164"/>
        <end position="1191"/>
    </location>
</feature>
<feature type="transmembrane region" description="Helical" evidence="11">
    <location>
        <begin position="328"/>
        <end position="353"/>
    </location>
</feature>
<dbReference type="InterPro" id="IPR027359">
    <property type="entry name" value="Volt_channel_dom_sf"/>
</dbReference>
<evidence type="ECO:0000256" key="7">
    <source>
        <dbReference type="ARBA" id="ARBA00023065"/>
    </source>
</evidence>
<keyword evidence="8 11" id="KW-0472">Membrane</keyword>
<dbReference type="AlphaFoldDB" id="A0AAN8Q050"/>
<sequence length="1191" mass="133570">MNNSNITELIYEGEDESSSDIVFFIFCCFGLGALMRQVIKFIPFRLAYTVMLLLLGVIFGAIANVVPALDTYTLEETNPHLIMHIFLPVLIFESAFALDFHTFMKTSAQVLILAVPGLALSSVLICIMAQYLFDYNWNWHVGMMFGALISATDPVAVVAILREVGASKKLAIIIEGESLLNDGTAIVFFNIFLILSTTTEALTGGDIVLYFLKVAIGGPAFGLLMAFITVLCLSYVFNDVMVEITITLASTYATFYIGERFLGVSGVLAVVVLGVALGNMKTSISPEVEAFLHRFWGALAYLANTLIFIHVGVVISKKAISLVHGTDWFYMVSLYLGLNIIRAAVNLVFSPILTRIGYGMTWQEGVVLTWGGLRGAVGLTLGLIVLENERLDLNVRAKIFIHISGIVFLTLLLNATTIPFLLKLLGMNDISTAKRMAMASAIKHLQELRQKTLHMLKTDRFLADSDWELVESSCEITSPYKASKDEIEIKKMQIRPKSVCPDCSACLPVQLTQKELADTTNEAILRLLKAEKLSYWRQFEQGMLSQESVRILQGFTEVASDKKGSFVNIKEIKSTWEISTVLKKLTASVKKIIDNNNPNCCTSHPIIKTLFMIVLSKPFWIFIYVVLCLDLINCALSLVSEFDDKWQEYRIYFRSFNATCLGIYILEFILKVLTQRKGYFKIVWQILSFIIIIHGIIEVILDFSFFNLQPVILTFLAVRCIRFLRFLEVLLPLVWKLLQYQMTTGISIGYDVGRGYVAGEENVCKLIDRMVDNADIAAHLKNTSDKGKLEVIKCLAMLQKDYPQVALSVKTRQAARSVLNCLREGVQKLLEDGVLEESETEKLLGRIEDNMKRVLSLPTSIPVPPPDKMLSNVTWIGEDQNIVNFIKDRAKLVNFAYDDVIFNEGDSCNGIYIIVSGLVRLTLHESEDRDKVIDILSTGSIIGEISLLTHDVRMSSAVCETAVQAMFISAADMEEAFNEFDDTDPTLEYRLWKVCATRLAVGILMEQPPYQGYSSEKIKLRLESAYIYSGDDFRITSKMADVILIQGVAQNSFTRDKYNGPCYIPWTCLRLRFLVAKPILLVVPSESPDRITYSPTYRRQSYISDQNQSTDDEDSTTSRQSLQIQRKKVTLVSPQLSQIDGLNVDSISMNEGSIVQDDIILEMSSLDEEDRDNNTASPHQSDSEEATTTHF</sequence>
<dbReference type="PANTHER" id="PTHR10110:SF86">
    <property type="entry name" value="SODIUM_HYDROGEN EXCHANGER 7"/>
    <property type="match status" value="1"/>
</dbReference>
<feature type="transmembrane region" description="Helical" evidence="11">
    <location>
        <begin position="261"/>
        <end position="279"/>
    </location>
</feature>
<proteinExistence type="predicted"/>
<evidence type="ECO:0000256" key="9">
    <source>
        <dbReference type="ARBA" id="ARBA00023201"/>
    </source>
</evidence>
<keyword evidence="9" id="KW-0739">Sodium transport</keyword>
<feature type="compositionally biased region" description="Polar residues" evidence="10">
    <location>
        <begin position="1174"/>
        <end position="1191"/>
    </location>
</feature>
<feature type="transmembrane region" description="Helical" evidence="11">
    <location>
        <begin position="21"/>
        <end position="39"/>
    </location>
</feature>
<feature type="compositionally biased region" description="Polar residues" evidence="10">
    <location>
        <begin position="1093"/>
        <end position="1109"/>
    </location>
</feature>
<keyword evidence="4 11" id="KW-0812">Transmembrane</keyword>
<evidence type="ECO:0000256" key="4">
    <source>
        <dbReference type="ARBA" id="ARBA00022692"/>
    </source>
</evidence>
<dbReference type="GO" id="GO:0051453">
    <property type="term" value="P:regulation of intracellular pH"/>
    <property type="evidence" value="ECO:0007669"/>
    <property type="project" value="TreeGrafter"/>
</dbReference>